<dbReference type="EMBL" id="AP014808">
    <property type="protein sequence ID" value="BAQ57986.1"/>
    <property type="molecule type" value="Genomic_DNA"/>
</dbReference>
<keyword evidence="7" id="KW-1185">Reference proteome</keyword>
<accession>A0A0D6A5D5</accession>
<proteinExistence type="predicted"/>
<dbReference type="CDD" id="cd06165">
    <property type="entry name" value="Sortase_A"/>
    <property type="match status" value="1"/>
</dbReference>
<evidence type="ECO:0000313" key="7">
    <source>
        <dbReference type="Proteomes" id="UP000035709"/>
    </source>
</evidence>
<gene>
    <name evidence="6" type="ORF">LBAT_1597</name>
</gene>
<evidence type="ECO:0000313" key="6">
    <source>
        <dbReference type="EMBL" id="BAQ57986.1"/>
    </source>
</evidence>
<dbReference type="Pfam" id="PF04203">
    <property type="entry name" value="Sortase"/>
    <property type="match status" value="1"/>
</dbReference>
<dbReference type="KEGG" id="lae:LBAT_1597"/>
<dbReference type="OrthoDB" id="1648028at2"/>
<dbReference type="InterPro" id="IPR005754">
    <property type="entry name" value="Sortase"/>
</dbReference>
<dbReference type="NCBIfam" id="TIGR01076">
    <property type="entry name" value="sortase_fam"/>
    <property type="match status" value="1"/>
</dbReference>
<dbReference type="GO" id="GO:0006508">
    <property type="term" value="P:proteolysis"/>
    <property type="evidence" value="ECO:0007669"/>
    <property type="project" value="UniProtKB-KW"/>
</dbReference>
<dbReference type="RefSeq" id="WP_082137209.1">
    <property type="nucleotide sequence ID" value="NZ_AP014808.1"/>
</dbReference>
<evidence type="ECO:0000256" key="1">
    <source>
        <dbReference type="ARBA" id="ARBA00022670"/>
    </source>
</evidence>
<dbReference type="Gene3D" id="2.40.260.10">
    <property type="entry name" value="Sortase"/>
    <property type="match status" value="1"/>
</dbReference>
<keyword evidence="5" id="KW-0812">Transmembrane</keyword>
<dbReference type="GO" id="GO:0008234">
    <property type="term" value="F:cysteine-type peptidase activity"/>
    <property type="evidence" value="ECO:0007669"/>
    <property type="project" value="UniProtKB-KW"/>
</dbReference>
<feature type="active site" description="Proton donor/acceptor" evidence="4">
    <location>
        <position position="220"/>
    </location>
</feature>
<keyword evidence="1" id="KW-0645">Protease</keyword>
<keyword evidence="5" id="KW-0472">Membrane</keyword>
<reference evidence="6 7" key="1">
    <citation type="submission" date="2015-03" db="EMBL/GenBank/DDBJ databases">
        <title>Complete genome sequence of Lactobacillus acetotolerans NBRC 13120.</title>
        <authorList>
            <person name="Toh H."/>
            <person name="Morita H."/>
            <person name="Fujita N."/>
        </authorList>
    </citation>
    <scope>NUCLEOTIDE SEQUENCE [LARGE SCALE GENOMIC DNA]</scope>
    <source>
        <strain evidence="6 7">NBRC 13120</strain>
    </source>
</reference>
<evidence type="ECO:0000256" key="2">
    <source>
        <dbReference type="ARBA" id="ARBA00022801"/>
    </source>
</evidence>
<dbReference type="Proteomes" id="UP000035709">
    <property type="component" value="Chromosome"/>
</dbReference>
<dbReference type="AlphaFoldDB" id="A0A0D6A5D5"/>
<keyword evidence="5" id="KW-1133">Transmembrane helix</keyword>
<organism evidence="6 7">
    <name type="scientific">Lactobacillus acetotolerans</name>
    <dbReference type="NCBI Taxonomy" id="1600"/>
    <lineage>
        <taxon>Bacteria</taxon>
        <taxon>Bacillati</taxon>
        <taxon>Bacillota</taxon>
        <taxon>Bacilli</taxon>
        <taxon>Lactobacillales</taxon>
        <taxon>Lactobacillaceae</taxon>
        <taxon>Lactobacillus</taxon>
    </lineage>
</organism>
<evidence type="ECO:0000256" key="5">
    <source>
        <dbReference type="SAM" id="Phobius"/>
    </source>
</evidence>
<feature type="transmembrane region" description="Helical" evidence="5">
    <location>
        <begin position="102"/>
        <end position="123"/>
    </location>
</feature>
<evidence type="ECO:0000256" key="3">
    <source>
        <dbReference type="ARBA" id="ARBA00022807"/>
    </source>
</evidence>
<dbReference type="STRING" id="1600.LBAT_1597"/>
<keyword evidence="2" id="KW-0378">Hydrolase</keyword>
<dbReference type="SUPFAM" id="SSF63817">
    <property type="entry name" value="Sortase"/>
    <property type="match status" value="1"/>
</dbReference>
<evidence type="ECO:0000256" key="4">
    <source>
        <dbReference type="PIRSR" id="PIRSR605754-1"/>
    </source>
</evidence>
<protein>
    <submittedName>
        <fullName evidence="6">Sortase</fullName>
    </submittedName>
</protein>
<dbReference type="InterPro" id="IPR023365">
    <property type="entry name" value="Sortase_dom-sf"/>
</dbReference>
<keyword evidence="3" id="KW-0788">Thiol protease</keyword>
<name>A0A0D6A5D5_9LACO</name>
<sequence>MAKICDFCGQKIGLLSHHLDFEDGLMGEKCLIKYKMGTKHSIAPGAKEYAKCHTVQSFKDFVSDGDSFKDIQQNFLTDKEKDKLVKKEKLEAQRGELRPNKWYLLFSLVCIFLGTSLILITPISNIVIKQMTRTALHTTVNRTSKSKASFNFKKVKSIDTISVVKGFFNQARVIGIISIPAIKLKLPIYQGINNVNLVKGAGTMKPNQKMGKRNYTLAGHHMTNPNILFSPLQNIKTGNTIYLINKSKKVYSYRVTTKKIISKYQTSYIKDVGQKKMITLITCASGKPGEARRIMVRGILN</sequence>
<feature type="active site" description="Acyl-thioester intermediate" evidence="4">
    <location>
        <position position="283"/>
    </location>
</feature>
<dbReference type="PATRIC" id="fig|1600.4.peg.1631"/>
<dbReference type="InterPro" id="IPR042007">
    <property type="entry name" value="Sortase_A"/>
</dbReference>